<evidence type="ECO:0000256" key="3">
    <source>
        <dbReference type="RuleBase" id="RU000363"/>
    </source>
</evidence>
<protein>
    <submittedName>
        <fullName evidence="4">Short-chain dehydrogenase/reductase SDR</fullName>
    </submittedName>
</protein>
<dbReference type="HOGENOM" id="CLU_010194_2_1_10"/>
<dbReference type="InterPro" id="IPR036291">
    <property type="entry name" value="NAD(P)-bd_dom_sf"/>
</dbReference>
<dbReference type="PIRSF" id="PIRSF000126">
    <property type="entry name" value="11-beta-HSD1"/>
    <property type="match status" value="1"/>
</dbReference>
<dbReference type="Proteomes" id="UP000008461">
    <property type="component" value="Chromosome"/>
</dbReference>
<dbReference type="PROSITE" id="PS00061">
    <property type="entry name" value="ADH_SHORT"/>
    <property type="match status" value="1"/>
</dbReference>
<dbReference type="OrthoDB" id="9808814at2"/>
<dbReference type="EMBL" id="CP002691">
    <property type="protein sequence ID" value="AEE51255.1"/>
    <property type="molecule type" value="Genomic_DNA"/>
</dbReference>
<dbReference type="GO" id="GO:0016020">
    <property type="term" value="C:membrane"/>
    <property type="evidence" value="ECO:0007669"/>
    <property type="project" value="TreeGrafter"/>
</dbReference>
<dbReference type="KEGG" id="hhy:Halhy_3399"/>
<keyword evidence="2" id="KW-0560">Oxidoreductase</keyword>
<dbReference type="AlphaFoldDB" id="F4KVE2"/>
<dbReference type="InterPro" id="IPR002347">
    <property type="entry name" value="SDR_fam"/>
</dbReference>
<dbReference type="Gene3D" id="3.40.50.720">
    <property type="entry name" value="NAD(P)-binding Rossmann-like Domain"/>
    <property type="match status" value="1"/>
</dbReference>
<dbReference type="PRINTS" id="PR00081">
    <property type="entry name" value="GDHRDH"/>
</dbReference>
<organism evidence="4 5">
    <name type="scientific">Haliscomenobacter hydrossis (strain ATCC 27775 / DSM 1100 / LMG 10767 / O)</name>
    <dbReference type="NCBI Taxonomy" id="760192"/>
    <lineage>
        <taxon>Bacteria</taxon>
        <taxon>Pseudomonadati</taxon>
        <taxon>Bacteroidota</taxon>
        <taxon>Saprospiria</taxon>
        <taxon>Saprospirales</taxon>
        <taxon>Haliscomenobacteraceae</taxon>
        <taxon>Haliscomenobacter</taxon>
    </lineage>
</organism>
<dbReference type="PANTHER" id="PTHR44196:SF2">
    <property type="entry name" value="SHORT-CHAIN DEHYDROGENASE-RELATED"/>
    <property type="match status" value="1"/>
</dbReference>
<evidence type="ECO:0000313" key="4">
    <source>
        <dbReference type="EMBL" id="AEE51255.1"/>
    </source>
</evidence>
<name>F4KVE2_HALH1</name>
<dbReference type="PRINTS" id="PR00080">
    <property type="entry name" value="SDRFAMILY"/>
</dbReference>
<comment type="similarity">
    <text evidence="1 3">Belongs to the short-chain dehydrogenases/reductases (SDR) family.</text>
</comment>
<reference key="2">
    <citation type="submission" date="2011-04" db="EMBL/GenBank/DDBJ databases">
        <title>Complete sequence of chromosome of Haliscomenobacter hydrossis DSM 1100.</title>
        <authorList>
            <consortium name="US DOE Joint Genome Institute (JGI-PGF)"/>
            <person name="Lucas S."/>
            <person name="Han J."/>
            <person name="Lapidus A."/>
            <person name="Bruce D."/>
            <person name="Goodwin L."/>
            <person name="Pitluck S."/>
            <person name="Peters L."/>
            <person name="Kyrpides N."/>
            <person name="Mavromatis K."/>
            <person name="Ivanova N."/>
            <person name="Ovchinnikova G."/>
            <person name="Pagani I."/>
            <person name="Daligault H."/>
            <person name="Detter J.C."/>
            <person name="Han C."/>
            <person name="Land M."/>
            <person name="Hauser L."/>
            <person name="Markowitz V."/>
            <person name="Cheng J.-F."/>
            <person name="Hugenholtz P."/>
            <person name="Woyke T."/>
            <person name="Wu D."/>
            <person name="Verbarg S."/>
            <person name="Frueling A."/>
            <person name="Brambilla E."/>
            <person name="Klenk H.-P."/>
            <person name="Eisen J.A."/>
        </authorList>
    </citation>
    <scope>NUCLEOTIDE SEQUENCE</scope>
    <source>
        <strain>DSM 1100</strain>
    </source>
</reference>
<evidence type="ECO:0000256" key="2">
    <source>
        <dbReference type="ARBA" id="ARBA00023002"/>
    </source>
</evidence>
<dbReference type="GO" id="GO:0016491">
    <property type="term" value="F:oxidoreductase activity"/>
    <property type="evidence" value="ECO:0007669"/>
    <property type="project" value="UniProtKB-KW"/>
</dbReference>
<dbReference type="STRING" id="760192.Halhy_3399"/>
<sequence>MKKQYTLITGASMGIGRALAEECAQRGRNVLMVALDGPELHLAASEIAQKYGVEAHPFGIDLTAVDAPLQVYTWSQDNGYNVDMLINNAGFGLGDIMDKVPIGVYQKMLRLNNQVMFELTYHFLPHLKQLDKAYILNSSSMEGLMPMPFKAAYTATKHFVTAFSLSLREELAETGVSVSALCPGPVVTNEDGLKRIQRSGRKAKLVVMYPHQVAPIAINGLFNGKRIIIPGVMNQLMIVLNNALPLGLRMKLLRKIGKGIIPKEEG</sequence>
<accession>F4KVE2</accession>
<gene>
    <name evidence="4" type="ordered locus">Halhy_3399</name>
</gene>
<dbReference type="RefSeq" id="WP_013765796.1">
    <property type="nucleotide sequence ID" value="NC_015510.1"/>
</dbReference>
<proteinExistence type="inferred from homology"/>
<dbReference type="PANTHER" id="PTHR44196">
    <property type="entry name" value="DEHYDROGENASE/REDUCTASE SDR FAMILY MEMBER 7B"/>
    <property type="match status" value="1"/>
</dbReference>
<keyword evidence="5" id="KW-1185">Reference proteome</keyword>
<dbReference type="Pfam" id="PF00106">
    <property type="entry name" value="adh_short"/>
    <property type="match status" value="1"/>
</dbReference>
<dbReference type="InterPro" id="IPR020904">
    <property type="entry name" value="Sc_DH/Rdtase_CS"/>
</dbReference>
<evidence type="ECO:0000256" key="1">
    <source>
        <dbReference type="ARBA" id="ARBA00006484"/>
    </source>
</evidence>
<dbReference type="SUPFAM" id="SSF51735">
    <property type="entry name" value="NAD(P)-binding Rossmann-fold domains"/>
    <property type="match status" value="1"/>
</dbReference>
<dbReference type="eggNOG" id="COG0300">
    <property type="taxonomic scope" value="Bacteria"/>
</dbReference>
<reference evidence="4 5" key="1">
    <citation type="journal article" date="2011" name="Stand. Genomic Sci.">
        <title>Complete genome sequence of Haliscomenobacter hydrossis type strain (O).</title>
        <authorList>
            <consortium name="US DOE Joint Genome Institute (JGI-PGF)"/>
            <person name="Daligault H."/>
            <person name="Lapidus A."/>
            <person name="Zeytun A."/>
            <person name="Nolan M."/>
            <person name="Lucas S."/>
            <person name="Del Rio T.G."/>
            <person name="Tice H."/>
            <person name="Cheng J.F."/>
            <person name="Tapia R."/>
            <person name="Han C."/>
            <person name="Goodwin L."/>
            <person name="Pitluck S."/>
            <person name="Liolios K."/>
            <person name="Pagani I."/>
            <person name="Ivanova N."/>
            <person name="Huntemann M."/>
            <person name="Mavromatis K."/>
            <person name="Mikhailova N."/>
            <person name="Pati A."/>
            <person name="Chen A."/>
            <person name="Palaniappan K."/>
            <person name="Land M."/>
            <person name="Hauser L."/>
            <person name="Brambilla E.M."/>
            <person name="Rohde M."/>
            <person name="Verbarg S."/>
            <person name="Goker M."/>
            <person name="Bristow J."/>
            <person name="Eisen J.A."/>
            <person name="Markowitz V."/>
            <person name="Hugenholtz P."/>
            <person name="Kyrpides N.C."/>
            <person name="Klenk H.P."/>
            <person name="Woyke T."/>
        </authorList>
    </citation>
    <scope>NUCLEOTIDE SEQUENCE [LARGE SCALE GENOMIC DNA]</scope>
    <source>
        <strain evidence="5">ATCC 27775 / DSM 1100 / LMG 10767 / O</strain>
    </source>
</reference>
<evidence type="ECO:0000313" key="5">
    <source>
        <dbReference type="Proteomes" id="UP000008461"/>
    </source>
</evidence>